<evidence type="ECO:0000313" key="2">
    <source>
        <dbReference type="EMBL" id="KAK3051286.1"/>
    </source>
</evidence>
<evidence type="ECO:0000256" key="1">
    <source>
        <dbReference type="SAM" id="SignalP"/>
    </source>
</evidence>
<dbReference type="Proteomes" id="UP001271007">
    <property type="component" value="Unassembled WGS sequence"/>
</dbReference>
<accession>A0AAJ0DIY6</accession>
<proteinExistence type="predicted"/>
<comment type="caution">
    <text evidence="2">The sequence shown here is derived from an EMBL/GenBank/DDBJ whole genome shotgun (WGS) entry which is preliminary data.</text>
</comment>
<dbReference type="AlphaFoldDB" id="A0AAJ0DIY6"/>
<gene>
    <name evidence="2" type="ORF">LTR09_007682</name>
</gene>
<feature type="chain" id="PRO_5042561264" evidence="1">
    <location>
        <begin position="26"/>
        <end position="304"/>
    </location>
</feature>
<feature type="signal peptide" evidence="1">
    <location>
        <begin position="1"/>
        <end position="25"/>
    </location>
</feature>
<keyword evidence="1" id="KW-0732">Signal</keyword>
<name>A0AAJ0DIY6_9PEZI</name>
<sequence>MLPSVLKARLLPIILTLSYCPTALTLRAAGSKLPQWSTRNLHTSQNIYNLTVYPNNKPMLENGAAAVPPGLFNNEATGRVSPIGNFSGFDDSIEYFIALAPAPQNDPGVAFYAAEVVEFTSGCPDVAASVVYQRTGTVDPVTAELDKSKPTSTLTQIAFWKFDSSGAVLRYAAWIAATTGIEFSNVVVDHAAPAALCPVIQQRCTGGNRQYFDTLTCNTALQLKPFGSSDEAWGDDIVCRAIHLVLTQVGPEVHCPHVGPKGGEAPDNYECVDIDYSEEYFDDAALFAPPLGAVFTCGGPLLPE</sequence>
<evidence type="ECO:0000313" key="3">
    <source>
        <dbReference type="Proteomes" id="UP001271007"/>
    </source>
</evidence>
<protein>
    <submittedName>
        <fullName evidence="2">Uncharacterized protein</fullName>
    </submittedName>
</protein>
<organism evidence="2 3">
    <name type="scientific">Extremus antarcticus</name>
    <dbReference type="NCBI Taxonomy" id="702011"/>
    <lineage>
        <taxon>Eukaryota</taxon>
        <taxon>Fungi</taxon>
        <taxon>Dikarya</taxon>
        <taxon>Ascomycota</taxon>
        <taxon>Pezizomycotina</taxon>
        <taxon>Dothideomycetes</taxon>
        <taxon>Dothideomycetidae</taxon>
        <taxon>Mycosphaerellales</taxon>
        <taxon>Extremaceae</taxon>
        <taxon>Extremus</taxon>
    </lineage>
</organism>
<dbReference type="EMBL" id="JAWDJX010000027">
    <property type="protein sequence ID" value="KAK3051286.1"/>
    <property type="molecule type" value="Genomic_DNA"/>
</dbReference>
<reference evidence="2" key="1">
    <citation type="submission" date="2023-04" db="EMBL/GenBank/DDBJ databases">
        <title>Black Yeasts Isolated from many extreme environments.</title>
        <authorList>
            <person name="Coleine C."/>
            <person name="Stajich J.E."/>
            <person name="Selbmann L."/>
        </authorList>
    </citation>
    <scope>NUCLEOTIDE SEQUENCE</scope>
    <source>
        <strain evidence="2">CCFEE 5312</strain>
    </source>
</reference>
<keyword evidence="3" id="KW-1185">Reference proteome</keyword>